<sequence>MTTVEQATKNGCRGLNPPHCWIWPRHVVDDDEGARPMKLVDLELSFGSDMMTTW</sequence>
<dbReference type="AlphaFoldDB" id="Q69XY8"/>
<name>Q69XY8_ORYSJ</name>
<proteinExistence type="predicted"/>
<protein>
    <submittedName>
        <fullName evidence="1">Uncharacterized protein</fullName>
    </submittedName>
</protein>
<gene>
    <name evidence="1" type="primary">P0633D04.14</name>
</gene>
<reference evidence="2" key="1">
    <citation type="journal article" date="2005" name="Nature">
        <title>The map-based sequence of the rice genome.</title>
        <authorList>
            <consortium name="International rice genome sequencing project (IRGSP)"/>
            <person name="Matsumoto T."/>
            <person name="Wu J."/>
            <person name="Kanamori H."/>
            <person name="Katayose Y."/>
            <person name="Fujisawa M."/>
            <person name="Namiki N."/>
            <person name="Mizuno H."/>
            <person name="Yamamoto K."/>
            <person name="Antonio B.A."/>
            <person name="Baba T."/>
            <person name="Sakata K."/>
            <person name="Nagamura Y."/>
            <person name="Aoki H."/>
            <person name="Arikawa K."/>
            <person name="Arita K."/>
            <person name="Bito T."/>
            <person name="Chiden Y."/>
            <person name="Fujitsuka N."/>
            <person name="Fukunaka R."/>
            <person name="Hamada M."/>
            <person name="Harada C."/>
            <person name="Hayashi A."/>
            <person name="Hijishita S."/>
            <person name="Honda M."/>
            <person name="Hosokawa S."/>
            <person name="Ichikawa Y."/>
            <person name="Idonuma A."/>
            <person name="Iijima M."/>
            <person name="Ikeda M."/>
            <person name="Ikeno M."/>
            <person name="Ito K."/>
            <person name="Ito S."/>
            <person name="Ito T."/>
            <person name="Ito Y."/>
            <person name="Ito Y."/>
            <person name="Iwabuchi A."/>
            <person name="Kamiya K."/>
            <person name="Karasawa W."/>
            <person name="Kurita K."/>
            <person name="Katagiri S."/>
            <person name="Kikuta A."/>
            <person name="Kobayashi H."/>
            <person name="Kobayashi N."/>
            <person name="Machita K."/>
            <person name="Maehara T."/>
            <person name="Masukawa M."/>
            <person name="Mizubayashi T."/>
            <person name="Mukai Y."/>
            <person name="Nagasaki H."/>
            <person name="Nagata Y."/>
            <person name="Naito S."/>
            <person name="Nakashima M."/>
            <person name="Nakama Y."/>
            <person name="Nakamichi Y."/>
            <person name="Nakamura M."/>
            <person name="Meguro A."/>
            <person name="Negishi M."/>
            <person name="Ohta I."/>
            <person name="Ohta T."/>
            <person name="Okamoto M."/>
            <person name="Ono N."/>
            <person name="Saji S."/>
            <person name="Sakaguchi M."/>
            <person name="Sakai K."/>
            <person name="Shibata M."/>
            <person name="Shimokawa T."/>
            <person name="Song J."/>
            <person name="Takazaki Y."/>
            <person name="Terasawa K."/>
            <person name="Tsugane M."/>
            <person name="Tsuji K."/>
            <person name="Ueda S."/>
            <person name="Waki K."/>
            <person name="Yamagata H."/>
            <person name="Yamamoto M."/>
            <person name="Yamamoto S."/>
            <person name="Yamane H."/>
            <person name="Yoshiki S."/>
            <person name="Yoshihara R."/>
            <person name="Yukawa K."/>
            <person name="Zhong H."/>
            <person name="Yano M."/>
            <person name="Yuan Q."/>
            <person name="Ouyang S."/>
            <person name="Liu J."/>
            <person name="Jones K.M."/>
            <person name="Gansberger K."/>
            <person name="Moffat K."/>
            <person name="Hill J."/>
            <person name="Bera J."/>
            <person name="Fadrosh D."/>
            <person name="Jin S."/>
            <person name="Johri S."/>
            <person name="Kim M."/>
            <person name="Overton L."/>
            <person name="Reardon M."/>
            <person name="Tsitrin T."/>
            <person name="Vuong H."/>
            <person name="Weaver B."/>
            <person name="Ciecko A."/>
            <person name="Tallon L."/>
            <person name="Jackson J."/>
            <person name="Pai G."/>
            <person name="Aken S.V."/>
            <person name="Utterback T."/>
            <person name="Reidmuller S."/>
            <person name="Feldblyum T."/>
            <person name="Hsiao J."/>
            <person name="Zismann V."/>
            <person name="Iobst S."/>
            <person name="de Vazeille A.R."/>
            <person name="Buell C.R."/>
            <person name="Ying K."/>
            <person name="Li Y."/>
            <person name="Lu T."/>
            <person name="Huang Y."/>
            <person name="Zhao Q."/>
            <person name="Feng Q."/>
            <person name="Zhang L."/>
            <person name="Zhu J."/>
            <person name="Weng Q."/>
            <person name="Mu J."/>
            <person name="Lu Y."/>
            <person name="Fan D."/>
            <person name="Liu Y."/>
            <person name="Guan J."/>
            <person name="Zhang Y."/>
            <person name="Yu S."/>
            <person name="Liu X."/>
            <person name="Zhang Y."/>
            <person name="Hong G."/>
            <person name="Han B."/>
            <person name="Choisne N."/>
            <person name="Demange N."/>
            <person name="Orjeda G."/>
            <person name="Samain S."/>
            <person name="Cattolico L."/>
            <person name="Pelletier E."/>
            <person name="Couloux A."/>
            <person name="Segurens B."/>
            <person name="Wincker P."/>
            <person name="D'Hont A."/>
            <person name="Scarpelli C."/>
            <person name="Weissenbach J."/>
            <person name="Salanoubat M."/>
            <person name="Quetier F."/>
            <person name="Yu Y."/>
            <person name="Kim H.R."/>
            <person name="Rambo T."/>
            <person name="Currie J."/>
            <person name="Collura K."/>
            <person name="Luo M."/>
            <person name="Yang T."/>
            <person name="Ammiraju J.S.S."/>
            <person name="Engler F."/>
            <person name="Soderlund C."/>
            <person name="Wing R.A."/>
            <person name="Palmer L.E."/>
            <person name="de la Bastide M."/>
            <person name="Spiegel L."/>
            <person name="Nascimento L."/>
            <person name="Zutavern T."/>
            <person name="O'Shaughnessy A."/>
            <person name="Dike S."/>
            <person name="Dedhia N."/>
            <person name="Preston R."/>
            <person name="Balija V."/>
            <person name="McCombie W.R."/>
            <person name="Chow T."/>
            <person name="Chen H."/>
            <person name="Chung M."/>
            <person name="Chen C."/>
            <person name="Shaw J."/>
            <person name="Wu H."/>
            <person name="Hsiao K."/>
            <person name="Chao Y."/>
            <person name="Chu M."/>
            <person name="Cheng C."/>
            <person name="Hour A."/>
            <person name="Lee P."/>
            <person name="Lin S."/>
            <person name="Lin Y."/>
            <person name="Liou J."/>
            <person name="Liu S."/>
            <person name="Hsing Y."/>
            <person name="Raghuvanshi S."/>
            <person name="Mohanty A."/>
            <person name="Bharti A.K."/>
            <person name="Gaur A."/>
            <person name="Gupta V."/>
            <person name="Kumar D."/>
            <person name="Ravi V."/>
            <person name="Vij S."/>
            <person name="Kapur A."/>
            <person name="Khurana P."/>
            <person name="Khurana P."/>
            <person name="Khurana J.P."/>
            <person name="Tyagi A.K."/>
            <person name="Gaikwad K."/>
            <person name="Singh A."/>
            <person name="Dalal V."/>
            <person name="Srivastava S."/>
            <person name="Dixit A."/>
            <person name="Pal A.K."/>
            <person name="Ghazi I.A."/>
            <person name="Yadav M."/>
            <person name="Pandit A."/>
            <person name="Bhargava A."/>
            <person name="Sureshbabu K."/>
            <person name="Batra K."/>
            <person name="Sharma T.R."/>
            <person name="Mohapatra T."/>
            <person name="Singh N.K."/>
            <person name="Messing J."/>
            <person name="Nelson A.B."/>
            <person name="Fuks G."/>
            <person name="Kavchok S."/>
            <person name="Keizer G."/>
            <person name="Linton E."/>
            <person name="Llaca V."/>
            <person name="Song R."/>
            <person name="Tanyolac B."/>
            <person name="Young S."/>
            <person name="Ho-Il K."/>
            <person name="Hahn J.H."/>
            <person name="Sangsakoo G."/>
            <person name="Vanavichit A."/>
            <person name="de Mattos Luiz.A.T."/>
            <person name="Zimmer P.D."/>
            <person name="Malone G."/>
            <person name="Dellagostin O."/>
            <person name="de Oliveira A.C."/>
            <person name="Bevan M."/>
            <person name="Bancroft I."/>
            <person name="Minx P."/>
            <person name="Cordum H."/>
            <person name="Wilson R."/>
            <person name="Cheng Z."/>
            <person name="Jin W."/>
            <person name="Jiang J."/>
            <person name="Leong S.A."/>
            <person name="Iwama H."/>
            <person name="Gojobori T."/>
            <person name="Itoh T."/>
            <person name="Niimura Y."/>
            <person name="Fujii Y."/>
            <person name="Habara T."/>
            <person name="Sakai H."/>
            <person name="Sato Y."/>
            <person name="Wilson G."/>
            <person name="Kumar K."/>
            <person name="McCouch S."/>
            <person name="Juretic N."/>
            <person name="Hoen D."/>
            <person name="Wright S."/>
            <person name="Bruskiewich R."/>
            <person name="Bureau T."/>
            <person name="Miyao A."/>
            <person name="Hirochika H."/>
            <person name="Nishikawa T."/>
            <person name="Kadowaki K."/>
            <person name="Sugiura M."/>
            <person name="Burr B."/>
            <person name="Sasaki T."/>
        </authorList>
    </citation>
    <scope>NUCLEOTIDE SEQUENCE [LARGE SCALE GENOMIC DNA]</scope>
    <source>
        <strain evidence="2">cv. Nipponbare</strain>
    </source>
</reference>
<evidence type="ECO:0000313" key="2">
    <source>
        <dbReference type="Proteomes" id="UP000000763"/>
    </source>
</evidence>
<organism evidence="1 2">
    <name type="scientific">Oryza sativa subsp. japonica</name>
    <name type="common">Rice</name>
    <dbReference type="NCBI Taxonomy" id="39947"/>
    <lineage>
        <taxon>Eukaryota</taxon>
        <taxon>Viridiplantae</taxon>
        <taxon>Streptophyta</taxon>
        <taxon>Embryophyta</taxon>
        <taxon>Tracheophyta</taxon>
        <taxon>Spermatophyta</taxon>
        <taxon>Magnoliopsida</taxon>
        <taxon>Liliopsida</taxon>
        <taxon>Poales</taxon>
        <taxon>Poaceae</taxon>
        <taxon>BOP clade</taxon>
        <taxon>Oryzoideae</taxon>
        <taxon>Oryzeae</taxon>
        <taxon>Oryzinae</taxon>
        <taxon>Oryza</taxon>
        <taxon>Oryza sativa</taxon>
    </lineage>
</organism>
<dbReference type="Proteomes" id="UP000000763">
    <property type="component" value="Chromosome 6"/>
</dbReference>
<reference evidence="2" key="2">
    <citation type="journal article" date="2008" name="Nucleic Acids Res.">
        <title>The rice annotation project database (RAP-DB): 2008 update.</title>
        <authorList>
            <consortium name="The rice annotation project (RAP)"/>
        </authorList>
    </citation>
    <scope>GENOME REANNOTATION</scope>
    <source>
        <strain evidence="2">cv. Nipponbare</strain>
    </source>
</reference>
<dbReference type="EMBL" id="AP003528">
    <property type="protein sequence ID" value="BAD35339.1"/>
    <property type="molecule type" value="Genomic_DNA"/>
</dbReference>
<evidence type="ECO:0000313" key="1">
    <source>
        <dbReference type="EMBL" id="BAD35339.1"/>
    </source>
</evidence>
<accession>Q69XY8</accession>